<dbReference type="AlphaFoldDB" id="A0A1J1IAT1"/>
<keyword evidence="9" id="KW-0999">Mitochondrion inner membrane</keyword>
<comment type="catalytic activity">
    <reaction evidence="28">
        <text>a monoacylglycerol + ATP = a monoacyl-sn-glycero-3-phosphate + ADP + H(+)</text>
        <dbReference type="Rhea" id="RHEA:19293"/>
        <dbReference type="ChEBI" id="CHEBI:15378"/>
        <dbReference type="ChEBI" id="CHEBI:17408"/>
        <dbReference type="ChEBI" id="CHEBI:30616"/>
        <dbReference type="ChEBI" id="CHEBI:77589"/>
        <dbReference type="ChEBI" id="CHEBI:456216"/>
        <dbReference type="EC" id="2.7.1.94"/>
    </reaction>
    <physiologicalReaction direction="left-to-right" evidence="28">
        <dbReference type="Rhea" id="RHEA:19294"/>
    </physiologicalReaction>
</comment>
<dbReference type="EMBL" id="CVRI01000042">
    <property type="protein sequence ID" value="CRK95545.1"/>
    <property type="molecule type" value="Genomic_DNA"/>
</dbReference>
<dbReference type="PANTHER" id="PTHR12358:SF31">
    <property type="entry name" value="ACYLGLYCEROL KINASE, MITOCHONDRIAL"/>
    <property type="match status" value="1"/>
</dbReference>
<evidence type="ECO:0000256" key="3">
    <source>
        <dbReference type="ARBA" id="ARBA00004637"/>
    </source>
</evidence>
<evidence type="ECO:0000256" key="23">
    <source>
        <dbReference type="ARBA" id="ARBA00026098"/>
    </source>
</evidence>
<proteinExistence type="inferred from homology"/>
<dbReference type="GO" id="GO:0046513">
    <property type="term" value="P:ceramide biosynthetic process"/>
    <property type="evidence" value="ECO:0007669"/>
    <property type="project" value="TreeGrafter"/>
</dbReference>
<gene>
    <name evidence="31" type="primary">putative Acylglycerol kinase</name>
    <name evidence="31" type="ORF">CLUMA_CG009010</name>
</gene>
<comment type="catalytic activity">
    <reaction evidence="17">
        <text>1-(9Z-octadecenoyl)-sn-glycerol + ATP = 1-(9Z-octadecenoyl)-sn-glycero-3-phosphate + ADP + H(+)</text>
        <dbReference type="Rhea" id="RHEA:41079"/>
        <dbReference type="ChEBI" id="CHEBI:15378"/>
        <dbReference type="ChEBI" id="CHEBI:30616"/>
        <dbReference type="ChEBI" id="CHEBI:74544"/>
        <dbReference type="ChEBI" id="CHEBI:75757"/>
        <dbReference type="ChEBI" id="CHEBI:456216"/>
    </reaction>
    <physiologicalReaction direction="left-to-right" evidence="17">
        <dbReference type="Rhea" id="RHEA:41080"/>
    </physiologicalReaction>
</comment>
<evidence type="ECO:0000256" key="4">
    <source>
        <dbReference type="ARBA" id="ARBA00005175"/>
    </source>
</evidence>
<dbReference type="GO" id="GO:0046486">
    <property type="term" value="P:glycerolipid metabolic process"/>
    <property type="evidence" value="ECO:0007669"/>
    <property type="project" value="UniProtKB-UniPathway"/>
</dbReference>
<evidence type="ECO:0000256" key="5">
    <source>
        <dbReference type="ARBA" id="ARBA00012133"/>
    </source>
</evidence>
<keyword evidence="12" id="KW-0496">Mitochondrion</keyword>
<comment type="catalytic activity">
    <reaction evidence="29">
        <text>N-(hexanoyl)sphing-4-enine + ATP = N-hexanoylsphing-4-enine 1-phosphate + ADP + H(+)</text>
        <dbReference type="Rhea" id="RHEA:43312"/>
        <dbReference type="ChEBI" id="CHEBI:15378"/>
        <dbReference type="ChEBI" id="CHEBI:30616"/>
        <dbReference type="ChEBI" id="CHEBI:63867"/>
        <dbReference type="ChEBI" id="CHEBI:82959"/>
        <dbReference type="ChEBI" id="CHEBI:456216"/>
    </reaction>
    <physiologicalReaction direction="left-to-right" evidence="29">
        <dbReference type="Rhea" id="RHEA:43313"/>
    </physiologicalReaction>
</comment>
<dbReference type="GO" id="GO:0005758">
    <property type="term" value="C:mitochondrial intermembrane space"/>
    <property type="evidence" value="ECO:0007669"/>
    <property type="project" value="UniProtKB-SubCell"/>
</dbReference>
<evidence type="ECO:0000256" key="22">
    <source>
        <dbReference type="ARBA" id="ARBA00026096"/>
    </source>
</evidence>
<dbReference type="Pfam" id="PF00781">
    <property type="entry name" value="DAGK_cat"/>
    <property type="match status" value="1"/>
</dbReference>
<feature type="domain" description="DAGKc" evidence="30">
    <location>
        <begin position="61"/>
        <end position="209"/>
    </location>
</feature>
<dbReference type="EC" id="2.7.1.138" evidence="22"/>
<keyword evidence="11" id="KW-0443">Lipid metabolism</keyword>
<dbReference type="InterPro" id="IPR050187">
    <property type="entry name" value="Lipid_Phosphate_FormReg"/>
</dbReference>
<keyword evidence="7" id="KW-0547">Nucleotide-binding</keyword>
<sequence length="436" mass="50006">MSRIINTFKWIRKNPKKSIFFFSVGAYAVDYIREKYLINQLMRKYCMEAKEYGNVKVPTSATMKKVLVILNPAANKRKAEENFEKFCAPILHLAGFQVEIQKTQSDQHAIRMIEDELNEYPDAIVIAGGDGTISEAVTGLLRKAENDPKVPPVGVLPVGKTNQFSLMLFNADGIPTNKVDEVRSMATAALSVVKGKTEQKDIMKIQLISDHENTESEPKKPFYAVGSLIWGSFNDILRKKDRYWVTGSLRNYTAFLFNGFGRKDVQWDCKAKMIYSDPCAGCSNCYEKVESKTQRLHSTRWWSKFNATEKAPDYSKILNPDCLTTHEEVINSSEVVIATNTAEGIPDKDSKLNIKLNVKSDDYGFEYIWNSWKRVRDRRYLDIPQNKLLQARTLVLLPETVHDDSKEVYYSIDNEPYELMPIKITLLPKRLQFFTL</sequence>
<evidence type="ECO:0000256" key="14">
    <source>
        <dbReference type="ARBA" id="ARBA00023371"/>
    </source>
</evidence>
<dbReference type="GO" id="GO:0005524">
    <property type="term" value="F:ATP binding"/>
    <property type="evidence" value="ECO:0007669"/>
    <property type="project" value="UniProtKB-KW"/>
</dbReference>
<evidence type="ECO:0000256" key="28">
    <source>
        <dbReference type="ARBA" id="ARBA00048663"/>
    </source>
</evidence>
<evidence type="ECO:0000256" key="7">
    <source>
        <dbReference type="ARBA" id="ARBA00022741"/>
    </source>
</evidence>
<accession>A0A1J1IAT1</accession>
<dbReference type="GO" id="GO:0047620">
    <property type="term" value="F:acylglycerol kinase activity"/>
    <property type="evidence" value="ECO:0007669"/>
    <property type="project" value="UniProtKB-EC"/>
</dbReference>
<dbReference type="SMART" id="SM00046">
    <property type="entry name" value="DAGKc"/>
    <property type="match status" value="1"/>
</dbReference>
<evidence type="ECO:0000256" key="9">
    <source>
        <dbReference type="ARBA" id="ARBA00022792"/>
    </source>
</evidence>
<dbReference type="PROSITE" id="PS50146">
    <property type="entry name" value="DAGK"/>
    <property type="match status" value="1"/>
</dbReference>
<comment type="catalytic activity">
    <reaction evidence="27">
        <text>an N-acylsphing-4-enine + ATP = an N-acylsphing-4-enine 1-phosphate + ADP + H(+)</text>
        <dbReference type="Rhea" id="RHEA:17929"/>
        <dbReference type="ChEBI" id="CHEBI:15378"/>
        <dbReference type="ChEBI" id="CHEBI:30616"/>
        <dbReference type="ChEBI" id="CHEBI:52639"/>
        <dbReference type="ChEBI" id="CHEBI:57674"/>
        <dbReference type="ChEBI" id="CHEBI:456216"/>
        <dbReference type="EC" id="2.7.1.138"/>
    </reaction>
    <physiologicalReaction direction="left-to-right" evidence="27">
        <dbReference type="Rhea" id="RHEA:17930"/>
    </physiologicalReaction>
</comment>
<dbReference type="InterPro" id="IPR045579">
    <property type="entry name" value="AGK_C"/>
</dbReference>
<evidence type="ECO:0000256" key="24">
    <source>
        <dbReference type="ARBA" id="ARBA00026142"/>
    </source>
</evidence>
<evidence type="ECO:0000256" key="18">
    <source>
        <dbReference type="ARBA" id="ARBA00024512"/>
    </source>
</evidence>
<dbReference type="UniPathway" id="UPA00230"/>
<dbReference type="SUPFAM" id="SSF111331">
    <property type="entry name" value="NAD kinase/diacylglycerol kinase-like"/>
    <property type="match status" value="1"/>
</dbReference>
<evidence type="ECO:0000256" key="26">
    <source>
        <dbReference type="ARBA" id="ARBA00044480"/>
    </source>
</evidence>
<dbReference type="InterPro" id="IPR017438">
    <property type="entry name" value="ATP-NAD_kinase_N"/>
</dbReference>
<evidence type="ECO:0000256" key="10">
    <source>
        <dbReference type="ARBA" id="ARBA00022840"/>
    </source>
</evidence>
<comment type="catalytic activity">
    <reaction evidence="14">
        <text>1,2-di-(9Z-octadecenoyl)-sn-glycerol + ATP = 1,2-di-(9Z-octadecenoyl)-sn-glycero-3-phosphate + ADP + H(+)</text>
        <dbReference type="Rhea" id="RHEA:40327"/>
        <dbReference type="ChEBI" id="CHEBI:15378"/>
        <dbReference type="ChEBI" id="CHEBI:30616"/>
        <dbReference type="ChEBI" id="CHEBI:52333"/>
        <dbReference type="ChEBI" id="CHEBI:74546"/>
        <dbReference type="ChEBI" id="CHEBI:456216"/>
    </reaction>
    <physiologicalReaction direction="left-to-right" evidence="14">
        <dbReference type="Rhea" id="RHEA:40328"/>
    </physiologicalReaction>
</comment>
<organism evidence="31 32">
    <name type="scientific">Clunio marinus</name>
    <dbReference type="NCBI Taxonomy" id="568069"/>
    <lineage>
        <taxon>Eukaryota</taxon>
        <taxon>Metazoa</taxon>
        <taxon>Ecdysozoa</taxon>
        <taxon>Arthropoda</taxon>
        <taxon>Hexapoda</taxon>
        <taxon>Insecta</taxon>
        <taxon>Pterygota</taxon>
        <taxon>Neoptera</taxon>
        <taxon>Endopterygota</taxon>
        <taxon>Diptera</taxon>
        <taxon>Nematocera</taxon>
        <taxon>Chironomoidea</taxon>
        <taxon>Chironomidae</taxon>
        <taxon>Clunio</taxon>
    </lineage>
</organism>
<dbReference type="PANTHER" id="PTHR12358">
    <property type="entry name" value="SPHINGOSINE KINASE"/>
    <property type="match status" value="1"/>
</dbReference>
<reference evidence="31 32" key="1">
    <citation type="submission" date="2015-04" db="EMBL/GenBank/DDBJ databases">
        <authorList>
            <person name="Syromyatnikov M.Y."/>
            <person name="Popov V.N."/>
        </authorList>
    </citation>
    <scope>NUCLEOTIDE SEQUENCE [LARGE SCALE GENOMIC DNA]</scope>
</reference>
<dbReference type="GO" id="GO:0004143">
    <property type="term" value="F:ATP-dependent diacylglycerol kinase activity"/>
    <property type="evidence" value="ECO:0007669"/>
    <property type="project" value="UniProtKB-EC"/>
</dbReference>
<comment type="pathway">
    <text evidence="4">Lipid metabolism; glycerolipid metabolism.</text>
</comment>
<dbReference type="GO" id="GO:0001729">
    <property type="term" value="F:ceramide kinase activity"/>
    <property type="evidence" value="ECO:0007669"/>
    <property type="project" value="UniProtKB-EC"/>
</dbReference>
<evidence type="ECO:0000256" key="16">
    <source>
        <dbReference type="ARBA" id="ARBA00024483"/>
    </source>
</evidence>
<evidence type="ECO:0000256" key="8">
    <source>
        <dbReference type="ARBA" id="ARBA00022777"/>
    </source>
</evidence>
<evidence type="ECO:0000256" key="27">
    <source>
        <dbReference type="ARBA" id="ARBA00048034"/>
    </source>
</evidence>
<evidence type="ECO:0000256" key="20">
    <source>
        <dbReference type="ARBA" id="ARBA00024636"/>
    </source>
</evidence>
<dbReference type="GO" id="GO:0005743">
    <property type="term" value="C:mitochondrial inner membrane"/>
    <property type="evidence" value="ECO:0007669"/>
    <property type="project" value="UniProtKB-SubCell"/>
</dbReference>
<comment type="catalytic activity">
    <reaction evidence="19">
        <text>2-(5Z,8Z,11Z,14Z-eicosatetraenoyl)-glycerol + ATP = 2-(5Z,8Z,11Z,14Z-eicosatetraenoyl)-sn-glycero-3-phosphate + ADP + H(+)</text>
        <dbReference type="Rhea" id="RHEA:43316"/>
        <dbReference type="ChEBI" id="CHEBI:15378"/>
        <dbReference type="ChEBI" id="CHEBI:30616"/>
        <dbReference type="ChEBI" id="CHEBI:52392"/>
        <dbReference type="ChEBI" id="CHEBI:78209"/>
        <dbReference type="ChEBI" id="CHEBI:456216"/>
    </reaction>
    <physiologicalReaction direction="left-to-right" evidence="19">
        <dbReference type="Rhea" id="RHEA:43317"/>
    </physiologicalReaction>
</comment>
<comment type="catalytic activity">
    <reaction evidence="20">
        <text>1-hexadecanoyl-sn-glycerol + ATP = 1-hexadecanoyl-sn-glycero-3-phosphate + ADP + H(+)</text>
        <dbReference type="Rhea" id="RHEA:43308"/>
        <dbReference type="ChEBI" id="CHEBI:15378"/>
        <dbReference type="ChEBI" id="CHEBI:30616"/>
        <dbReference type="ChEBI" id="CHEBI:57518"/>
        <dbReference type="ChEBI" id="CHEBI:75542"/>
        <dbReference type="ChEBI" id="CHEBI:456216"/>
    </reaction>
    <physiologicalReaction direction="left-to-right" evidence="20">
        <dbReference type="Rhea" id="RHEA:43309"/>
    </physiologicalReaction>
</comment>
<dbReference type="InterPro" id="IPR016064">
    <property type="entry name" value="NAD/diacylglycerol_kinase_sf"/>
</dbReference>
<dbReference type="Proteomes" id="UP000183832">
    <property type="component" value="Unassembled WGS sequence"/>
</dbReference>
<evidence type="ECO:0000313" key="31">
    <source>
        <dbReference type="EMBL" id="CRK95545.1"/>
    </source>
</evidence>
<evidence type="ECO:0000256" key="19">
    <source>
        <dbReference type="ARBA" id="ARBA00024556"/>
    </source>
</evidence>
<evidence type="ECO:0000256" key="2">
    <source>
        <dbReference type="ARBA" id="ARBA00004569"/>
    </source>
</evidence>
<name>A0A1J1IAT1_9DIPT</name>
<comment type="catalytic activity">
    <reaction evidence="18">
        <text>a 1-acyl-sn-glycerol + ATP = a 1-acyl-sn-glycero-3-phosphate + ADP + H(+)</text>
        <dbReference type="Rhea" id="RHEA:33747"/>
        <dbReference type="ChEBI" id="CHEBI:15378"/>
        <dbReference type="ChEBI" id="CHEBI:30616"/>
        <dbReference type="ChEBI" id="CHEBI:57970"/>
        <dbReference type="ChEBI" id="CHEBI:64683"/>
        <dbReference type="ChEBI" id="CHEBI:456216"/>
    </reaction>
    <physiologicalReaction direction="left-to-right" evidence="18">
        <dbReference type="Rhea" id="RHEA:33748"/>
    </physiologicalReaction>
</comment>
<keyword evidence="6" id="KW-0808">Transferase</keyword>
<dbReference type="OrthoDB" id="9979394at2759"/>
<evidence type="ECO:0000256" key="6">
    <source>
        <dbReference type="ARBA" id="ARBA00022679"/>
    </source>
</evidence>
<keyword evidence="13" id="KW-0472">Membrane</keyword>
<evidence type="ECO:0000256" key="13">
    <source>
        <dbReference type="ARBA" id="ARBA00023136"/>
    </source>
</evidence>
<evidence type="ECO:0000313" key="32">
    <source>
        <dbReference type="Proteomes" id="UP000183832"/>
    </source>
</evidence>
<keyword evidence="8" id="KW-0418">Kinase</keyword>
<evidence type="ECO:0000256" key="29">
    <source>
        <dbReference type="ARBA" id="ARBA00048876"/>
    </source>
</evidence>
<evidence type="ECO:0000259" key="30">
    <source>
        <dbReference type="PROSITE" id="PS50146"/>
    </source>
</evidence>
<evidence type="ECO:0000256" key="17">
    <source>
        <dbReference type="ARBA" id="ARBA00024505"/>
    </source>
</evidence>
<evidence type="ECO:0000256" key="25">
    <source>
        <dbReference type="ARBA" id="ARBA00030553"/>
    </source>
</evidence>
<comment type="similarity">
    <text evidence="21">Belongs to the AGK family.</text>
</comment>
<keyword evidence="32" id="KW-1185">Reference proteome</keyword>
<keyword evidence="10" id="KW-0067">ATP-binding</keyword>
<dbReference type="Pfam" id="PF19712">
    <property type="entry name" value="AGK_C"/>
    <property type="match status" value="1"/>
</dbReference>
<protein>
    <recommendedName>
        <fullName evidence="24">Acylglycerol kinase, mitochondrial</fullName>
        <ecNumber evidence="5">2.7.1.107</ecNumber>
        <ecNumber evidence="22">2.7.1.138</ecNumber>
        <ecNumber evidence="23">2.7.1.94</ecNumber>
    </recommendedName>
    <alternativeName>
        <fullName evidence="25">Multiple substrate lipid kinase</fullName>
    </alternativeName>
</protein>
<evidence type="ECO:0000256" key="11">
    <source>
        <dbReference type="ARBA" id="ARBA00023098"/>
    </source>
</evidence>
<evidence type="ECO:0000256" key="21">
    <source>
        <dbReference type="ARBA" id="ARBA00025749"/>
    </source>
</evidence>
<comment type="cofactor">
    <cofactor evidence="1">
        <name>Mg(2+)</name>
        <dbReference type="ChEBI" id="CHEBI:18420"/>
    </cofactor>
</comment>
<comment type="subcellular location">
    <subcellularLocation>
        <location evidence="3">Mitochondrion inner membrane</location>
        <topology evidence="3">Peripheral membrane protein</topology>
    </subcellularLocation>
    <subcellularLocation>
        <location evidence="2">Mitochondrion intermembrane space</location>
    </subcellularLocation>
</comment>
<evidence type="ECO:0000256" key="12">
    <source>
        <dbReference type="ARBA" id="ARBA00023128"/>
    </source>
</evidence>
<evidence type="ECO:0000256" key="1">
    <source>
        <dbReference type="ARBA" id="ARBA00001946"/>
    </source>
</evidence>
<dbReference type="STRING" id="568069.A0A1J1IAT1"/>
<evidence type="ECO:0000256" key="15">
    <source>
        <dbReference type="ARBA" id="ARBA00023411"/>
    </source>
</evidence>
<dbReference type="EC" id="2.7.1.94" evidence="23"/>
<comment type="catalytic activity">
    <reaction evidence="15">
        <text>a 1,2-diacyl-sn-glycerol + ATP = a 1,2-diacyl-sn-glycero-3-phosphate + ADP + H(+)</text>
        <dbReference type="Rhea" id="RHEA:10272"/>
        <dbReference type="ChEBI" id="CHEBI:15378"/>
        <dbReference type="ChEBI" id="CHEBI:17815"/>
        <dbReference type="ChEBI" id="CHEBI:30616"/>
        <dbReference type="ChEBI" id="CHEBI:58608"/>
        <dbReference type="ChEBI" id="CHEBI:456216"/>
        <dbReference type="EC" id="2.7.1.107"/>
    </reaction>
    <physiologicalReaction direction="left-to-right" evidence="15">
        <dbReference type="Rhea" id="RHEA:10273"/>
    </physiologicalReaction>
</comment>
<dbReference type="EC" id="2.7.1.107" evidence="5"/>
<dbReference type="GO" id="GO:0046512">
    <property type="term" value="P:sphingosine biosynthetic process"/>
    <property type="evidence" value="ECO:0007669"/>
    <property type="project" value="TreeGrafter"/>
</dbReference>
<comment type="catalytic activity">
    <reaction evidence="26">
        <text>a 2-acylglycerol + ATP = a 2-acyl-sn-glycerol 3-phosphate + ADP + H(+)</text>
        <dbReference type="Rhea" id="RHEA:39847"/>
        <dbReference type="ChEBI" id="CHEBI:15378"/>
        <dbReference type="ChEBI" id="CHEBI:17389"/>
        <dbReference type="ChEBI" id="CHEBI:30616"/>
        <dbReference type="ChEBI" id="CHEBI:64982"/>
        <dbReference type="ChEBI" id="CHEBI:456216"/>
    </reaction>
    <physiologicalReaction direction="left-to-right" evidence="26">
        <dbReference type="Rhea" id="RHEA:39848"/>
    </physiologicalReaction>
</comment>
<dbReference type="InterPro" id="IPR001206">
    <property type="entry name" value="Diacylglycerol_kinase_cat_dom"/>
</dbReference>
<comment type="catalytic activity">
    <reaction evidence="16">
        <text>1-(5Z,8Z,11Z,14Z-eicosatetraenoyl)-sn-glycerol + ATP = 1-(5Z,8Z,11Z,14Z-eicosatetraenoyl)-sn-glycero-3-phosphate + ADP + H(+)</text>
        <dbReference type="Rhea" id="RHEA:43328"/>
        <dbReference type="ChEBI" id="CHEBI:15378"/>
        <dbReference type="ChEBI" id="CHEBI:30616"/>
        <dbReference type="ChEBI" id="CHEBI:34071"/>
        <dbReference type="ChEBI" id="CHEBI:74938"/>
        <dbReference type="ChEBI" id="CHEBI:456216"/>
    </reaction>
    <physiologicalReaction direction="left-to-right" evidence="16">
        <dbReference type="Rhea" id="RHEA:43329"/>
    </physiologicalReaction>
</comment>
<dbReference type="Gene3D" id="3.40.50.10330">
    <property type="entry name" value="Probable inorganic polyphosphate/atp-NAD kinase, domain 1"/>
    <property type="match status" value="1"/>
</dbReference>